<organism evidence="1 2">
    <name type="scientific">Heterodera schachtii</name>
    <name type="common">Sugarbeet cyst nematode worm</name>
    <name type="synonym">Tylenchus schachtii</name>
    <dbReference type="NCBI Taxonomy" id="97005"/>
    <lineage>
        <taxon>Eukaryota</taxon>
        <taxon>Metazoa</taxon>
        <taxon>Ecdysozoa</taxon>
        <taxon>Nematoda</taxon>
        <taxon>Chromadorea</taxon>
        <taxon>Rhabditida</taxon>
        <taxon>Tylenchina</taxon>
        <taxon>Tylenchomorpha</taxon>
        <taxon>Tylenchoidea</taxon>
        <taxon>Heteroderidae</taxon>
        <taxon>Heteroderinae</taxon>
        <taxon>Heterodera</taxon>
    </lineage>
</organism>
<reference evidence="1 2" key="1">
    <citation type="submission" date="2024-10" db="EMBL/GenBank/DDBJ databases">
        <authorList>
            <person name="Kim D."/>
        </authorList>
    </citation>
    <scope>NUCLEOTIDE SEQUENCE [LARGE SCALE GENOMIC DNA]</scope>
    <source>
        <strain evidence="1">Taebaek</strain>
    </source>
</reference>
<gene>
    <name evidence="1" type="ORF">niasHS_012233</name>
</gene>
<dbReference type="EMBL" id="JBICCN010000326">
    <property type="protein sequence ID" value="KAL3077527.1"/>
    <property type="molecule type" value="Genomic_DNA"/>
</dbReference>
<evidence type="ECO:0000313" key="2">
    <source>
        <dbReference type="Proteomes" id="UP001620645"/>
    </source>
</evidence>
<dbReference type="Gene3D" id="1.10.472.10">
    <property type="entry name" value="Cyclin-like"/>
    <property type="match status" value="1"/>
</dbReference>
<dbReference type="AlphaFoldDB" id="A0ABD2IBE2"/>
<protein>
    <recommendedName>
        <fullName evidence="3">Cyclin N-terminal domain-containing protein</fullName>
    </recommendedName>
</protein>
<dbReference type="SUPFAM" id="SSF47954">
    <property type="entry name" value="Cyclin-like"/>
    <property type="match status" value="1"/>
</dbReference>
<dbReference type="PANTHER" id="PTHR21615:SF2">
    <property type="entry name" value="CYCLIN N-TERMINAL DOMAIN-CONTAINING PROTEIN 1"/>
    <property type="match status" value="1"/>
</dbReference>
<sequence>MISKKWSEKVETEDRNEITQGNRCKDIFLLFGSLPSMTTEPLNLNIDPYFDVQDGQLHGDLVSDWLSVLLSENRNRKTVQYIFTICLRLRLPQDVKYIALNLFNNFMCAHIESLYAMVMLKPGKKTEPQRERDWEKIFTTVSRQVALRTVSCIQIASKMRSHTFALNVPRVRSCLQSLGYAYTDDAIRKSEIRILMAIGFCMSSANTPITYVESLLNLTYRANPHLKMNIDSLWEYSVLILDCVFLRMDDFYRRILLLVHGDRTEFATRERILQVEADYALLACGVICIACTCIHGRDFINSVMFSLQRITGIPSEHIIHMYTGIFQTVYDHLVGHPLTDSHASASLLQHIRLSNNNQ</sequence>
<dbReference type="PANTHER" id="PTHR21615">
    <property type="entry name" value="CYCLIN N-TERMINAL DOMAIN-CONTAINING PROTEIN 1"/>
    <property type="match status" value="1"/>
</dbReference>
<accession>A0ABD2IBE2</accession>
<dbReference type="Proteomes" id="UP001620645">
    <property type="component" value="Unassembled WGS sequence"/>
</dbReference>
<keyword evidence="2" id="KW-1185">Reference proteome</keyword>
<evidence type="ECO:0008006" key="3">
    <source>
        <dbReference type="Google" id="ProtNLM"/>
    </source>
</evidence>
<name>A0ABD2IBE2_HETSC</name>
<dbReference type="InterPro" id="IPR036915">
    <property type="entry name" value="Cyclin-like_sf"/>
</dbReference>
<comment type="caution">
    <text evidence="1">The sequence shown here is derived from an EMBL/GenBank/DDBJ whole genome shotgun (WGS) entry which is preliminary data.</text>
</comment>
<proteinExistence type="predicted"/>
<evidence type="ECO:0000313" key="1">
    <source>
        <dbReference type="EMBL" id="KAL3077527.1"/>
    </source>
</evidence>
<dbReference type="CDD" id="cd20541">
    <property type="entry name" value="CYCLIN_CNTD1"/>
    <property type="match status" value="1"/>
</dbReference>